<comment type="function">
    <text evidence="5">Probable component of a branched-chain amino-acid transport system.</text>
</comment>
<dbReference type="InterPro" id="IPR003439">
    <property type="entry name" value="ABC_transporter-like_ATP-bd"/>
</dbReference>
<evidence type="ECO:0000256" key="2">
    <source>
        <dbReference type="ARBA" id="ARBA00022741"/>
    </source>
</evidence>
<dbReference type="GO" id="GO:0005524">
    <property type="term" value="F:ATP binding"/>
    <property type="evidence" value="ECO:0007669"/>
    <property type="project" value="UniProtKB-KW"/>
</dbReference>
<reference evidence="8 9" key="1">
    <citation type="journal article" date="2012" name="Stand. Genomic Sci.">
        <title>Complete genome sequence of Pyrobaculum oguniense.</title>
        <authorList>
            <person name="Bernick D.L."/>
            <person name="Karplus K."/>
            <person name="Lui L.M."/>
            <person name="Coker J.K."/>
            <person name="Murphy J.N."/>
            <person name="Chan P.P."/>
            <person name="Cozen A.E."/>
            <person name="Lowe T.M."/>
        </authorList>
    </citation>
    <scope>NUCLEOTIDE SEQUENCE [LARGE SCALE GENOMIC DNA]</scope>
    <source>
        <strain evidence="8 9">TE7</strain>
    </source>
</reference>
<dbReference type="Pfam" id="PF00005">
    <property type="entry name" value="ABC_tran"/>
    <property type="match status" value="1"/>
</dbReference>
<evidence type="ECO:0000256" key="4">
    <source>
        <dbReference type="ARBA" id="ARBA00022970"/>
    </source>
</evidence>
<sequence length="246" mass="27218">MALLTLTDVYKSFGGVKAVDGVSMRVEKGEIIGLIGPNGAGKTTLVNIISGFYKPDRGEILFNGSDVTTKPPYIRAKLGIARTFQNPRLVSNMTALLNVAYAVLGREDAKNMSLYEAVAEAIYYLDLVGLLRRRDVLAKDMPLYELRLLELARALALRPKLLLIDEVMAGLNPAEAEKVRKLIINIKEQLDLTIIWIEHVLKLVMKTVDRVVVMHYGKIIAEGSPKEVAENPVVIEAYTGKRMVAI</sequence>
<organism evidence="8 9">
    <name type="scientific">Pyrobaculum oguniense (strain DSM 13380 / JCM 10595 / TE7)</name>
    <dbReference type="NCBI Taxonomy" id="698757"/>
    <lineage>
        <taxon>Archaea</taxon>
        <taxon>Thermoproteota</taxon>
        <taxon>Thermoprotei</taxon>
        <taxon>Thermoproteales</taxon>
        <taxon>Thermoproteaceae</taxon>
        <taxon>Pyrobaculum</taxon>
    </lineage>
</organism>
<dbReference type="PANTHER" id="PTHR45772">
    <property type="entry name" value="CONSERVED COMPONENT OF ABC TRANSPORTER FOR NATURAL AMINO ACIDS-RELATED"/>
    <property type="match status" value="1"/>
</dbReference>
<dbReference type="SUPFAM" id="SSF52540">
    <property type="entry name" value="P-loop containing nucleoside triphosphate hydrolases"/>
    <property type="match status" value="1"/>
</dbReference>
<dbReference type="PROSITE" id="PS50893">
    <property type="entry name" value="ABC_TRANSPORTER_2"/>
    <property type="match status" value="1"/>
</dbReference>
<feature type="domain" description="ABC transporter" evidence="7">
    <location>
        <begin position="4"/>
        <end position="241"/>
    </location>
</feature>
<dbReference type="STRING" id="698757.Pogu_2666"/>
<evidence type="ECO:0000256" key="5">
    <source>
        <dbReference type="ARBA" id="ARBA00056071"/>
    </source>
</evidence>
<dbReference type="Pfam" id="PF12399">
    <property type="entry name" value="BCA_ABC_TP_C"/>
    <property type="match status" value="1"/>
</dbReference>
<keyword evidence="3" id="KW-0067">ATP-binding</keyword>
<keyword evidence="9" id="KW-1185">Reference proteome</keyword>
<evidence type="ECO:0000256" key="1">
    <source>
        <dbReference type="ARBA" id="ARBA00022448"/>
    </source>
</evidence>
<dbReference type="KEGG" id="pog:Pogu_2666"/>
<gene>
    <name evidence="8" type="ordered locus">Pogu_2666</name>
</gene>
<evidence type="ECO:0000256" key="6">
    <source>
        <dbReference type="ARBA" id="ARBA00072811"/>
    </source>
</evidence>
<keyword evidence="4" id="KW-0029">Amino-acid transport</keyword>
<dbReference type="GO" id="GO:0006865">
    <property type="term" value="P:amino acid transport"/>
    <property type="evidence" value="ECO:0007669"/>
    <property type="project" value="UniProtKB-KW"/>
</dbReference>
<evidence type="ECO:0000256" key="3">
    <source>
        <dbReference type="ARBA" id="ARBA00022840"/>
    </source>
</evidence>
<keyword evidence="1" id="KW-0813">Transport</keyword>
<dbReference type="FunFam" id="3.40.50.300:FF:000421">
    <property type="entry name" value="Branched-chain amino acid ABC transporter ATP-binding protein"/>
    <property type="match status" value="1"/>
</dbReference>
<dbReference type="CDD" id="cd03219">
    <property type="entry name" value="ABC_Mj1267_LivG_branched"/>
    <property type="match status" value="1"/>
</dbReference>
<evidence type="ECO:0000259" key="7">
    <source>
        <dbReference type="PROSITE" id="PS50893"/>
    </source>
</evidence>
<dbReference type="HOGENOM" id="CLU_000604_1_2_2"/>
<protein>
    <recommendedName>
        <fullName evidence="6">Probable branched-chain amino acid transport ATP-binding protein LivG</fullName>
    </recommendedName>
</protein>
<dbReference type="Gene3D" id="3.40.50.300">
    <property type="entry name" value="P-loop containing nucleotide triphosphate hydrolases"/>
    <property type="match status" value="1"/>
</dbReference>
<proteinExistence type="predicted"/>
<dbReference type="InterPro" id="IPR032823">
    <property type="entry name" value="BCA_ABC_TP_C"/>
</dbReference>
<dbReference type="GO" id="GO:0005886">
    <property type="term" value="C:plasma membrane"/>
    <property type="evidence" value="ECO:0007669"/>
    <property type="project" value="TreeGrafter"/>
</dbReference>
<accession>H6QDS3</accession>
<evidence type="ECO:0000313" key="9">
    <source>
        <dbReference type="Proteomes" id="UP000009062"/>
    </source>
</evidence>
<dbReference type="AlphaFoldDB" id="H6QDS3"/>
<dbReference type="Proteomes" id="UP000009062">
    <property type="component" value="Chromosome"/>
</dbReference>
<keyword evidence="2" id="KW-0547">Nucleotide-binding</keyword>
<evidence type="ECO:0000313" key="8">
    <source>
        <dbReference type="EMBL" id="AFA40693.1"/>
    </source>
</evidence>
<dbReference type="InterPro" id="IPR027417">
    <property type="entry name" value="P-loop_NTPase"/>
</dbReference>
<dbReference type="eggNOG" id="arCOG00926">
    <property type="taxonomic scope" value="Archaea"/>
</dbReference>
<name>H6QDS3_PYROT</name>
<dbReference type="InterPro" id="IPR051120">
    <property type="entry name" value="ABC_AA/LPS_Transport"/>
</dbReference>
<dbReference type="EMBL" id="CP003316">
    <property type="protein sequence ID" value="AFA40693.1"/>
    <property type="molecule type" value="Genomic_DNA"/>
</dbReference>
<dbReference type="InterPro" id="IPR003593">
    <property type="entry name" value="AAA+_ATPase"/>
</dbReference>
<dbReference type="GO" id="GO:0016887">
    <property type="term" value="F:ATP hydrolysis activity"/>
    <property type="evidence" value="ECO:0007669"/>
    <property type="project" value="InterPro"/>
</dbReference>
<dbReference type="SMART" id="SM00382">
    <property type="entry name" value="AAA"/>
    <property type="match status" value="1"/>
</dbReference>